<feature type="region of interest" description="Disordered" evidence="6">
    <location>
        <begin position="1"/>
        <end position="24"/>
    </location>
</feature>
<dbReference type="Proteomes" id="UP000708208">
    <property type="component" value="Unassembled WGS sequence"/>
</dbReference>
<evidence type="ECO:0000313" key="8">
    <source>
        <dbReference type="Proteomes" id="UP000708208"/>
    </source>
</evidence>
<evidence type="ECO:0000256" key="4">
    <source>
        <dbReference type="ARBA" id="ARBA00023136"/>
    </source>
</evidence>
<evidence type="ECO:0000256" key="2">
    <source>
        <dbReference type="ARBA" id="ARBA00022692"/>
    </source>
</evidence>
<evidence type="ECO:0000256" key="5">
    <source>
        <dbReference type="RuleBase" id="RU004379"/>
    </source>
</evidence>
<feature type="transmembrane region" description="Helical" evidence="5">
    <location>
        <begin position="146"/>
        <end position="169"/>
    </location>
</feature>
<sequence>MDPSKQYPQQPYPPGQYPAYPQAPGSAYPNAGYPNAGYPNAGYPNAGFANAGFPNAGFGGYPPGPQPNMMGFQMPMRPDVHIEQPKNDNVEGGGYGVADFTEKAIRRGFIRKVYSILMIQLLVSVGFICLFLFHEGVKTWSRRNTWFYLVAMVGLFIMIIVMSCCSGVCRKVPTNFICLGIFTLFAGLVLGAVSSTYQINDVLLAVGITTVVCLSLTIFSFQTKIDFTRLNGFLFVCLIILVCFGFVAMFLPHIPIIRKIYAALGALLFSVYLIHDTQLLMGAWLEIAELTIDGPIQT</sequence>
<keyword evidence="8" id="KW-1185">Reference proteome</keyword>
<keyword evidence="2 5" id="KW-0812">Transmembrane</keyword>
<keyword evidence="3 5" id="KW-1133">Transmembrane helix</keyword>
<dbReference type="PANTHER" id="PTHR23291:SF47">
    <property type="entry name" value="TRANSMEMBRANE BAX INHIBITOR MOTIF CONTAINING 7"/>
    <property type="match status" value="1"/>
</dbReference>
<comment type="similarity">
    <text evidence="5">Belongs to the BI1 family.</text>
</comment>
<evidence type="ECO:0000256" key="6">
    <source>
        <dbReference type="SAM" id="MobiDB-lite"/>
    </source>
</evidence>
<dbReference type="PANTHER" id="PTHR23291">
    <property type="entry name" value="BAX INHIBITOR-RELATED"/>
    <property type="match status" value="1"/>
</dbReference>
<evidence type="ECO:0000256" key="1">
    <source>
        <dbReference type="ARBA" id="ARBA00004141"/>
    </source>
</evidence>
<evidence type="ECO:0000313" key="7">
    <source>
        <dbReference type="EMBL" id="CAG7825552.1"/>
    </source>
</evidence>
<comment type="caution">
    <text evidence="7">The sequence shown here is derived from an EMBL/GenBank/DDBJ whole genome shotgun (WGS) entry which is preliminary data.</text>
</comment>
<dbReference type="GO" id="GO:0016020">
    <property type="term" value="C:membrane"/>
    <property type="evidence" value="ECO:0007669"/>
    <property type="project" value="UniProtKB-SubCell"/>
</dbReference>
<comment type="subcellular location">
    <subcellularLocation>
        <location evidence="1">Membrane</location>
        <topology evidence="1">Multi-pass membrane protein</topology>
    </subcellularLocation>
</comment>
<keyword evidence="4 5" id="KW-0472">Membrane</keyword>
<dbReference type="Pfam" id="PF01027">
    <property type="entry name" value="Bax1-I"/>
    <property type="match status" value="1"/>
</dbReference>
<feature type="transmembrane region" description="Helical" evidence="5">
    <location>
        <begin position="233"/>
        <end position="250"/>
    </location>
</feature>
<feature type="transmembrane region" description="Helical" evidence="5">
    <location>
        <begin position="256"/>
        <end position="274"/>
    </location>
</feature>
<proteinExistence type="inferred from homology"/>
<feature type="transmembrane region" description="Helical" evidence="5">
    <location>
        <begin position="113"/>
        <end position="134"/>
    </location>
</feature>
<feature type="transmembrane region" description="Helical" evidence="5">
    <location>
        <begin position="176"/>
        <end position="197"/>
    </location>
</feature>
<dbReference type="InterPro" id="IPR006214">
    <property type="entry name" value="Bax_inhibitor_1-related"/>
</dbReference>
<evidence type="ECO:0000256" key="3">
    <source>
        <dbReference type="ARBA" id="ARBA00022989"/>
    </source>
</evidence>
<reference evidence="7" key="1">
    <citation type="submission" date="2021-06" db="EMBL/GenBank/DDBJ databases">
        <authorList>
            <person name="Hodson N. C."/>
            <person name="Mongue J. A."/>
            <person name="Jaron S. K."/>
        </authorList>
    </citation>
    <scope>NUCLEOTIDE SEQUENCE</scope>
</reference>
<name>A0A8J2PE26_9HEXA</name>
<accession>A0A8J2PE26</accession>
<organism evidence="7 8">
    <name type="scientific">Allacma fusca</name>
    <dbReference type="NCBI Taxonomy" id="39272"/>
    <lineage>
        <taxon>Eukaryota</taxon>
        <taxon>Metazoa</taxon>
        <taxon>Ecdysozoa</taxon>
        <taxon>Arthropoda</taxon>
        <taxon>Hexapoda</taxon>
        <taxon>Collembola</taxon>
        <taxon>Symphypleona</taxon>
        <taxon>Sminthuridae</taxon>
        <taxon>Allacma</taxon>
    </lineage>
</organism>
<gene>
    <name evidence="7" type="ORF">AFUS01_LOCUS35655</name>
</gene>
<dbReference type="EMBL" id="CAJVCH010536694">
    <property type="protein sequence ID" value="CAG7825552.1"/>
    <property type="molecule type" value="Genomic_DNA"/>
</dbReference>
<dbReference type="OrthoDB" id="7933078at2759"/>
<dbReference type="CDD" id="cd10428">
    <property type="entry name" value="LFG_like"/>
    <property type="match status" value="1"/>
</dbReference>
<dbReference type="AlphaFoldDB" id="A0A8J2PE26"/>
<protein>
    <submittedName>
        <fullName evidence="7">Uncharacterized protein</fullName>
    </submittedName>
</protein>
<feature type="transmembrane region" description="Helical" evidence="5">
    <location>
        <begin position="203"/>
        <end position="221"/>
    </location>
</feature>